<accession>A0A1M4XL11</accession>
<keyword evidence="4" id="KW-0347">Helicase</keyword>
<dbReference type="STRING" id="1121881.SAMN02745225_02056"/>
<dbReference type="GO" id="GO:0032259">
    <property type="term" value="P:methylation"/>
    <property type="evidence" value="ECO:0007669"/>
    <property type="project" value="InterPro"/>
</dbReference>
<dbReference type="InterPro" id="IPR006935">
    <property type="entry name" value="Helicase/UvrB_N"/>
</dbReference>
<keyword evidence="4" id="KW-0547">Nucleotide-binding</keyword>
<dbReference type="Gene3D" id="3.40.50.150">
    <property type="entry name" value="Vaccinia Virus protein VP39"/>
    <property type="match status" value="1"/>
</dbReference>
<organism evidence="4 5">
    <name type="scientific">Ferrithrix thermotolerans DSM 19514</name>
    <dbReference type="NCBI Taxonomy" id="1121881"/>
    <lineage>
        <taxon>Bacteria</taxon>
        <taxon>Bacillati</taxon>
        <taxon>Actinomycetota</taxon>
        <taxon>Acidimicrobiia</taxon>
        <taxon>Acidimicrobiales</taxon>
        <taxon>Acidimicrobiaceae</taxon>
        <taxon>Ferrithrix</taxon>
    </lineage>
</organism>
<dbReference type="InterPro" id="IPR050742">
    <property type="entry name" value="Helicase_Restrict-Modif_Enz"/>
</dbReference>
<feature type="domain" description="Helicase C-terminal" evidence="3">
    <location>
        <begin position="455"/>
        <end position="638"/>
    </location>
</feature>
<dbReference type="InterPro" id="IPR039442">
    <property type="entry name" value="Mrr-like_dom"/>
</dbReference>
<keyword evidence="4" id="KW-0378">Hydrolase</keyword>
<dbReference type="PRINTS" id="PR00507">
    <property type="entry name" value="N12N6MTFRASE"/>
</dbReference>
<dbReference type="InterPro" id="IPR002052">
    <property type="entry name" value="DNA_methylase_N6_adenine_CS"/>
</dbReference>
<dbReference type="Gene3D" id="3.40.50.300">
    <property type="entry name" value="P-loop containing nucleotide triphosphate hydrolases"/>
    <property type="match status" value="2"/>
</dbReference>
<dbReference type="SUPFAM" id="SSF52540">
    <property type="entry name" value="P-loop containing nucleoside triphosphate hydrolases"/>
    <property type="match status" value="1"/>
</dbReference>
<dbReference type="Pfam" id="PF18135">
    <property type="entry name" value="Type_ISP_C"/>
    <property type="match status" value="1"/>
</dbReference>
<reference evidence="5" key="1">
    <citation type="submission" date="2016-11" db="EMBL/GenBank/DDBJ databases">
        <authorList>
            <person name="Varghese N."/>
            <person name="Submissions S."/>
        </authorList>
    </citation>
    <scope>NUCLEOTIDE SEQUENCE [LARGE SCALE GENOMIC DNA]</scope>
    <source>
        <strain evidence="5">DSM 19514</strain>
    </source>
</reference>
<dbReference type="Gene3D" id="3.40.1350.10">
    <property type="match status" value="1"/>
</dbReference>
<gene>
    <name evidence="4" type="ORF">SAMN02745225_02056</name>
</gene>
<dbReference type="OrthoDB" id="9776021at2"/>
<keyword evidence="5" id="KW-1185">Reference proteome</keyword>
<dbReference type="PANTHER" id="PTHR47396">
    <property type="entry name" value="TYPE I RESTRICTION ENZYME ECOKI R PROTEIN"/>
    <property type="match status" value="1"/>
</dbReference>
<dbReference type="GO" id="GO:0005829">
    <property type="term" value="C:cytosol"/>
    <property type="evidence" value="ECO:0007669"/>
    <property type="project" value="TreeGrafter"/>
</dbReference>
<dbReference type="Proteomes" id="UP000184295">
    <property type="component" value="Unassembled WGS sequence"/>
</dbReference>
<evidence type="ECO:0000256" key="1">
    <source>
        <dbReference type="ARBA" id="ARBA00022747"/>
    </source>
</evidence>
<dbReference type="InterPro" id="IPR053980">
    <property type="entry name" value="ISP_coupler"/>
</dbReference>
<protein>
    <submittedName>
        <fullName evidence="4">Predicted helicase</fullName>
    </submittedName>
</protein>
<dbReference type="SMART" id="SM00490">
    <property type="entry name" value="HELICc"/>
    <property type="match status" value="1"/>
</dbReference>
<dbReference type="Pfam" id="PF13156">
    <property type="entry name" value="Mrr_cat_2"/>
    <property type="match status" value="1"/>
</dbReference>
<dbReference type="InterPro" id="IPR014001">
    <property type="entry name" value="Helicase_ATP-bd"/>
</dbReference>
<dbReference type="SUPFAM" id="SSF52980">
    <property type="entry name" value="Restriction endonuclease-like"/>
    <property type="match status" value="1"/>
</dbReference>
<dbReference type="GO" id="GO:0003677">
    <property type="term" value="F:DNA binding"/>
    <property type="evidence" value="ECO:0007669"/>
    <property type="project" value="InterPro"/>
</dbReference>
<dbReference type="GO" id="GO:0005524">
    <property type="term" value="F:ATP binding"/>
    <property type="evidence" value="ECO:0007669"/>
    <property type="project" value="InterPro"/>
</dbReference>
<dbReference type="InterPro" id="IPR011856">
    <property type="entry name" value="tRNA_endonuc-like_dom_sf"/>
</dbReference>
<keyword evidence="4" id="KW-0067">ATP-binding</keyword>
<proteinExistence type="predicted"/>
<dbReference type="InterPro" id="IPR029063">
    <property type="entry name" value="SAM-dependent_MTases_sf"/>
</dbReference>
<dbReference type="PANTHER" id="PTHR47396:SF1">
    <property type="entry name" value="ATP-DEPENDENT HELICASE IRC3-RELATED"/>
    <property type="match status" value="1"/>
</dbReference>
<dbReference type="InterPro" id="IPR003356">
    <property type="entry name" value="DNA_methylase_A-5"/>
</dbReference>
<evidence type="ECO:0000259" key="2">
    <source>
        <dbReference type="PROSITE" id="PS51192"/>
    </source>
</evidence>
<dbReference type="PROSITE" id="PS00092">
    <property type="entry name" value="N6_MTASE"/>
    <property type="match status" value="1"/>
</dbReference>
<dbReference type="Pfam" id="PF04851">
    <property type="entry name" value="ResIII"/>
    <property type="match status" value="1"/>
</dbReference>
<dbReference type="InterPro" id="IPR011335">
    <property type="entry name" value="Restrct_endonuc-II-like"/>
</dbReference>
<evidence type="ECO:0000313" key="5">
    <source>
        <dbReference type="Proteomes" id="UP000184295"/>
    </source>
</evidence>
<dbReference type="GO" id="GO:0004386">
    <property type="term" value="F:helicase activity"/>
    <property type="evidence" value="ECO:0007669"/>
    <property type="project" value="UniProtKB-KW"/>
</dbReference>
<feature type="domain" description="Helicase ATP-binding" evidence="2">
    <location>
        <begin position="178"/>
        <end position="381"/>
    </location>
</feature>
<dbReference type="Pfam" id="PF00271">
    <property type="entry name" value="Helicase_C"/>
    <property type="match status" value="1"/>
</dbReference>
<dbReference type="InterPro" id="IPR027417">
    <property type="entry name" value="P-loop_NTPase"/>
</dbReference>
<dbReference type="GO" id="GO:0009307">
    <property type="term" value="P:DNA restriction-modification system"/>
    <property type="evidence" value="ECO:0007669"/>
    <property type="project" value="UniProtKB-KW"/>
</dbReference>
<evidence type="ECO:0000259" key="3">
    <source>
        <dbReference type="PROSITE" id="PS51194"/>
    </source>
</evidence>
<dbReference type="Pfam" id="PF02384">
    <property type="entry name" value="N6_Mtase"/>
    <property type="match status" value="1"/>
</dbReference>
<keyword evidence="1" id="KW-0680">Restriction system</keyword>
<dbReference type="PROSITE" id="PS51194">
    <property type="entry name" value="HELICASE_CTER"/>
    <property type="match status" value="1"/>
</dbReference>
<dbReference type="SUPFAM" id="SSF53335">
    <property type="entry name" value="S-adenosyl-L-methionine-dependent methyltransferases"/>
    <property type="match status" value="1"/>
</dbReference>
<dbReference type="InterPro" id="IPR041635">
    <property type="entry name" value="Type_ISP_LLaBIII_C"/>
</dbReference>
<dbReference type="SMART" id="SM00487">
    <property type="entry name" value="DEXDc"/>
    <property type="match status" value="1"/>
</dbReference>
<sequence>MNLTDLLEKLTLLSANSTQQGNAFERLMRAYLQTDPLYASRFEKVFSWMEWPDRPAGERDTGIDLVGIERDGGVCAIQCKFIPAGQSVSKPAIDSFLSASSREPFTSRLIIATTDHWNPNATNTLKDQRPPVQRLGLSNLLDSPIDWSQFDPTMPDRLLRLSIRTLLPHQRAAIDDVKKGFRQADRGKLIMACGTGKTFTSLRLAEEVVGRGGHVLFLVPSIALLSQALKEWMRESEVQLQCLAVCSDNEVTRDSEDSHTFDIALPATTKPERLGAHLETARQRAQAQGVCEPMYVTFSTYQSLRVIEEAQRDFGFPEFDLIICDEAHRTAGVATETHDSSFVLVHDNKRIRAKRRLYMTATPKVYGEGAKSKASEAEIVLYSMDNEAHFGKEFHRLGFGEAVSQELLSDYQVVILAIDEAYAAQTLHSVLTDSDSEIKLDDAAKLLGCWMGLAKISDRPEEFANDPDPMKTGVIFVNTIKGSKKVQKTFTDVVAQAQLQGIGTSRNLPSVEIKHIDGTMGALERNGDLNWLRESTEKCRLLTNAKCLSEGVDVPSLDAVMFLQPRKSQVDVVQAVGRVMRRAEGKQFGYVILPVVVPSNVDPDEALDRNKSFEVVWQILQALKAHDERFEAIINTLNLGDPAQRKINVIGIGGDSEESDSTHKETVNEIKTQTTLWPEHIETAIFAKLSKRLSSTRYWPKWAEDVAVLAGTYVTRIKEAKNRSSVFADNLASLVETLRENINPSISEDDTIEMLAQHMVTKPVFDALFGDYDFASSNPVSQSLDAVVAYLIDEEGTESEAKDLERFYASVRERAQAAKTKDARQQLVKDLYENFFNKALKRTTDRMGIAYTPIEIVEFMFRLVAELTKTYFGLELKDSGVHVLDPFVGTGSFIVRLIELGLLGESLPAKYRSELHANEILLLPYYIAAVNIESAYHAMAQAENYQPFNGIVLTDTFQLNESHSFMEETVFKANSQRIEAQRRAPITAIVGNPPYSVGQGSENENAKNLKYPNLDQRIIDTYAAKSRAVGKKSLYDSYIRALRWASDRIGDSGIVCFVTNGGWLRGGSGQGVRASFEEEFDTVYVLDLRGNSRRTYGETDIRSEGENVFGVRIPITILILIKGGLDENAPRGIFYHDIGDYLSREAKLDQLAQFNSVAGVQWTQVEPNQQHDWVNQRDQSWYGLKSLTTTESEAGVFKIDSNGLVTNRDAWAYNSSQETLLAKMASMIEVFNSEVERYKKDQPSSVDDFVIADETKISWSRGLKLELTRRVRGSNAYPVAFDPSRVRVGLYRPFFKQWVYFDKALNEMQYQLPRLYPTGEVGN</sequence>
<dbReference type="EMBL" id="FQUL01000041">
    <property type="protein sequence ID" value="SHE94159.1"/>
    <property type="molecule type" value="Genomic_DNA"/>
</dbReference>
<dbReference type="InterPro" id="IPR001650">
    <property type="entry name" value="Helicase_C-like"/>
</dbReference>
<dbReference type="Pfam" id="PF22240">
    <property type="entry name" value="ISP_coupler"/>
    <property type="match status" value="1"/>
</dbReference>
<name>A0A1M4XL11_9ACTN</name>
<dbReference type="PROSITE" id="PS51192">
    <property type="entry name" value="HELICASE_ATP_BIND_1"/>
    <property type="match status" value="1"/>
</dbReference>
<evidence type="ECO:0000313" key="4">
    <source>
        <dbReference type="EMBL" id="SHE94159.1"/>
    </source>
</evidence>
<dbReference type="GO" id="GO:0008170">
    <property type="term" value="F:N-methyltransferase activity"/>
    <property type="evidence" value="ECO:0007669"/>
    <property type="project" value="InterPro"/>
</dbReference>
<dbReference type="CDD" id="cd22333">
    <property type="entry name" value="LlaBIII_nuclease-like"/>
    <property type="match status" value="1"/>
</dbReference>
<dbReference type="GO" id="GO:0016787">
    <property type="term" value="F:hydrolase activity"/>
    <property type="evidence" value="ECO:0007669"/>
    <property type="project" value="InterPro"/>
</dbReference>